<comment type="caution">
    <text evidence="1">The sequence shown here is derived from an EMBL/GenBank/DDBJ whole genome shotgun (WGS) entry which is preliminary data.</text>
</comment>
<proteinExistence type="predicted"/>
<evidence type="ECO:0000313" key="1">
    <source>
        <dbReference type="EMBL" id="KAK7422699.1"/>
    </source>
</evidence>
<organism evidence="1 2">
    <name type="scientific">Neonectria punicea</name>
    <dbReference type="NCBI Taxonomy" id="979145"/>
    <lineage>
        <taxon>Eukaryota</taxon>
        <taxon>Fungi</taxon>
        <taxon>Dikarya</taxon>
        <taxon>Ascomycota</taxon>
        <taxon>Pezizomycotina</taxon>
        <taxon>Sordariomycetes</taxon>
        <taxon>Hypocreomycetidae</taxon>
        <taxon>Hypocreales</taxon>
        <taxon>Nectriaceae</taxon>
        <taxon>Neonectria</taxon>
    </lineage>
</organism>
<reference evidence="1 2" key="1">
    <citation type="journal article" date="2025" name="Microbiol. Resour. Announc.">
        <title>Draft genome sequences for Neonectria magnoliae and Neonectria punicea, canker pathogens of Liriodendron tulipifera and Acer saccharum in West Virginia.</title>
        <authorList>
            <person name="Petronek H.M."/>
            <person name="Kasson M.T."/>
            <person name="Metheny A.M."/>
            <person name="Stauder C.M."/>
            <person name="Lovett B."/>
            <person name="Lynch S.C."/>
            <person name="Garnas J.R."/>
            <person name="Kasson L.R."/>
            <person name="Stajich J.E."/>
        </authorList>
    </citation>
    <scope>NUCLEOTIDE SEQUENCE [LARGE SCALE GENOMIC DNA]</scope>
    <source>
        <strain evidence="1 2">NRRL 64653</strain>
    </source>
</reference>
<evidence type="ECO:0000313" key="2">
    <source>
        <dbReference type="Proteomes" id="UP001498476"/>
    </source>
</evidence>
<gene>
    <name evidence="1" type="ORF">QQX98_001487</name>
</gene>
<protein>
    <submittedName>
        <fullName evidence="1">Uncharacterized protein</fullName>
    </submittedName>
</protein>
<name>A0ABR1HP12_9HYPO</name>
<accession>A0ABR1HP12</accession>
<sequence length="192" mass="20529">MYFGAVTSLSEETCLMHLGEDRAVLVERYKHNVERALDKADYPNSPDLKVLQALNIYVLSSAPTAQAALLGPSSPSSYDPPKPGSYDILLPRNIDDADFGPESCDLPVSKSGPTDVSFFLAMAMGSGFCGGIRRPPFLGLNPETASSIPLPAALPPGLPPLTEDSVLRQARRLESLFVTPFEVSPSSSSPLH</sequence>
<dbReference type="EMBL" id="JAZAVJ010000014">
    <property type="protein sequence ID" value="KAK7422699.1"/>
    <property type="molecule type" value="Genomic_DNA"/>
</dbReference>
<keyword evidence="2" id="KW-1185">Reference proteome</keyword>
<dbReference type="Proteomes" id="UP001498476">
    <property type="component" value="Unassembled WGS sequence"/>
</dbReference>